<dbReference type="OMA" id="INVEALY"/>
<evidence type="ECO:0000313" key="4">
    <source>
        <dbReference type="EMBL" id="KIV89250.1"/>
    </source>
</evidence>
<dbReference type="Gene3D" id="3.40.50.720">
    <property type="entry name" value="NAD(P)-binding Rossmann-like Domain"/>
    <property type="match status" value="1"/>
</dbReference>
<evidence type="ECO:0000256" key="1">
    <source>
        <dbReference type="ARBA" id="ARBA00006484"/>
    </source>
</evidence>
<dbReference type="InterPro" id="IPR002347">
    <property type="entry name" value="SDR_fam"/>
</dbReference>
<dbReference type="GeneID" id="27326675"/>
<dbReference type="SUPFAM" id="SSF51735">
    <property type="entry name" value="NAD(P)-binding Rossmann-fold domains"/>
    <property type="match status" value="1"/>
</dbReference>
<dbReference type="OrthoDB" id="191139at2759"/>
<dbReference type="Pfam" id="PF00106">
    <property type="entry name" value="adh_short"/>
    <property type="match status" value="1"/>
</dbReference>
<proteinExistence type="inferred from homology"/>
<evidence type="ECO:0008006" key="6">
    <source>
        <dbReference type="Google" id="ProtNLM"/>
    </source>
</evidence>
<dbReference type="InterPro" id="IPR036291">
    <property type="entry name" value="NAD(P)-bd_dom_sf"/>
</dbReference>
<sequence>MSSITLPPYDAGNFQRFIDTQFRAKVVRPPPGTSFHDQTVIVTGANVGIGLEAARVLLSLQASHLILAVRSVDKGEVAAAPLRKAYPKAKIEVWRLDMLSYDSIRDFSAKCSKLERLDVAILNAACSRIEFAINKSTGHEETFQTNYLSTALLAILLVPIMRSKKRTTSGSPPPRLAIVSSGLALSAGFPNHEADPLIPSFDSKAIWSSSGGQYERYSVTKTLELMLVLSLSRLVDPKDVLITAVDPGFTRGSQLHRDMPLVVRIILWFLKAFTARSLTEAAWTYIDAINSSSRGEEIHGSFIMNFKVTPFPSLMYTPKGEQVTSRLWKETMQDFETAGFKGLEQSLRG</sequence>
<organism evidence="4 5">
    <name type="scientific">Exophiala mesophila</name>
    <name type="common">Black yeast-like fungus</name>
    <dbReference type="NCBI Taxonomy" id="212818"/>
    <lineage>
        <taxon>Eukaryota</taxon>
        <taxon>Fungi</taxon>
        <taxon>Dikarya</taxon>
        <taxon>Ascomycota</taxon>
        <taxon>Pezizomycotina</taxon>
        <taxon>Eurotiomycetes</taxon>
        <taxon>Chaetothyriomycetidae</taxon>
        <taxon>Chaetothyriales</taxon>
        <taxon>Herpotrichiellaceae</taxon>
        <taxon>Exophiala</taxon>
    </lineage>
</organism>
<dbReference type="STRING" id="212818.A0A0D1WK08"/>
<name>A0A0D1WK08_EXOME</name>
<dbReference type="AlphaFoldDB" id="A0A0D1WK08"/>
<dbReference type="Proteomes" id="UP000054302">
    <property type="component" value="Unassembled WGS sequence"/>
</dbReference>
<evidence type="ECO:0000256" key="2">
    <source>
        <dbReference type="ARBA" id="ARBA00022857"/>
    </source>
</evidence>
<gene>
    <name evidence="4" type="ORF">PV10_08830</name>
</gene>
<accession>A0A0D1WK08</accession>
<dbReference type="RefSeq" id="XP_016220824.1">
    <property type="nucleotide sequence ID" value="XM_016373913.1"/>
</dbReference>
<evidence type="ECO:0000313" key="5">
    <source>
        <dbReference type="Proteomes" id="UP000054302"/>
    </source>
</evidence>
<dbReference type="GO" id="GO:0016491">
    <property type="term" value="F:oxidoreductase activity"/>
    <property type="evidence" value="ECO:0007669"/>
    <property type="project" value="UniProtKB-KW"/>
</dbReference>
<dbReference type="HOGENOM" id="CLU_010194_44_4_1"/>
<keyword evidence="5" id="KW-1185">Reference proteome</keyword>
<dbReference type="PANTHER" id="PTHR24320">
    <property type="entry name" value="RETINOL DEHYDROGENASE"/>
    <property type="match status" value="1"/>
</dbReference>
<dbReference type="EMBL" id="KN847525">
    <property type="protein sequence ID" value="KIV89250.1"/>
    <property type="molecule type" value="Genomic_DNA"/>
</dbReference>
<dbReference type="PANTHER" id="PTHR24320:SF252">
    <property type="entry name" value="DEHYDROGENASE_REDUCTASE FAMILY PROTEIN, PUTATIVE (AFU_ORTHOLOGUE AFUA_3G08550)-RELATED"/>
    <property type="match status" value="1"/>
</dbReference>
<comment type="similarity">
    <text evidence="1">Belongs to the short-chain dehydrogenases/reductases (SDR) family.</text>
</comment>
<evidence type="ECO:0000256" key="3">
    <source>
        <dbReference type="ARBA" id="ARBA00023002"/>
    </source>
</evidence>
<dbReference type="PRINTS" id="PR00081">
    <property type="entry name" value="GDHRDH"/>
</dbReference>
<dbReference type="VEuPathDB" id="FungiDB:PV10_08830"/>
<protein>
    <recommendedName>
        <fullName evidence="6">Ketoreductase (KR) domain-containing protein</fullName>
    </recommendedName>
</protein>
<keyword evidence="2" id="KW-0521">NADP</keyword>
<keyword evidence="3" id="KW-0560">Oxidoreductase</keyword>
<reference evidence="4 5" key="1">
    <citation type="submission" date="2015-01" db="EMBL/GenBank/DDBJ databases">
        <title>The Genome Sequence of Exophiala mesophila CBS40295.</title>
        <authorList>
            <consortium name="The Broad Institute Genomics Platform"/>
            <person name="Cuomo C."/>
            <person name="de Hoog S."/>
            <person name="Gorbushina A."/>
            <person name="Stielow B."/>
            <person name="Teixiera M."/>
            <person name="Abouelleil A."/>
            <person name="Chapman S.B."/>
            <person name="Priest M."/>
            <person name="Young S.K."/>
            <person name="Wortman J."/>
            <person name="Nusbaum C."/>
            <person name="Birren B."/>
        </authorList>
    </citation>
    <scope>NUCLEOTIDE SEQUENCE [LARGE SCALE GENOMIC DNA]</scope>
    <source>
        <strain evidence="4 5">CBS 40295</strain>
    </source>
</reference>